<feature type="compositionally biased region" description="Basic and acidic residues" evidence="1">
    <location>
        <begin position="19"/>
        <end position="42"/>
    </location>
</feature>
<organism evidence="2 3">
    <name type="scientific">Halocalculus aciditolerans</name>
    <dbReference type="NCBI Taxonomy" id="1383812"/>
    <lineage>
        <taxon>Archaea</taxon>
        <taxon>Methanobacteriati</taxon>
        <taxon>Methanobacteriota</taxon>
        <taxon>Stenosarchaea group</taxon>
        <taxon>Halobacteria</taxon>
        <taxon>Halobacteriales</taxon>
        <taxon>Halobacteriaceae</taxon>
        <taxon>Halocalculus</taxon>
    </lineage>
</organism>
<dbReference type="OrthoDB" id="359297at2157"/>
<feature type="region of interest" description="Disordered" evidence="1">
    <location>
        <begin position="1"/>
        <end position="42"/>
    </location>
</feature>
<dbReference type="AlphaFoldDB" id="A0A830FNP1"/>
<dbReference type="EMBL" id="BMPG01000010">
    <property type="protein sequence ID" value="GGL73362.1"/>
    <property type="molecule type" value="Genomic_DNA"/>
</dbReference>
<feature type="compositionally biased region" description="Low complexity" evidence="1">
    <location>
        <begin position="491"/>
        <end position="504"/>
    </location>
</feature>
<keyword evidence="3" id="KW-1185">Reference proteome</keyword>
<accession>A0A830FNP1</accession>
<reference evidence="2" key="1">
    <citation type="journal article" date="2014" name="Int. J. Syst. Evol. Microbiol.">
        <title>Complete genome sequence of Corynebacterium casei LMG S-19264T (=DSM 44701T), isolated from a smear-ripened cheese.</title>
        <authorList>
            <consortium name="US DOE Joint Genome Institute (JGI-PGF)"/>
            <person name="Walter F."/>
            <person name="Albersmeier A."/>
            <person name="Kalinowski J."/>
            <person name="Ruckert C."/>
        </authorList>
    </citation>
    <scope>NUCLEOTIDE SEQUENCE</scope>
    <source>
        <strain evidence="2">JCM 19596</strain>
    </source>
</reference>
<proteinExistence type="predicted"/>
<protein>
    <submittedName>
        <fullName evidence="2">Uncharacterized protein</fullName>
    </submittedName>
</protein>
<feature type="region of interest" description="Disordered" evidence="1">
    <location>
        <begin position="473"/>
        <end position="504"/>
    </location>
</feature>
<evidence type="ECO:0000313" key="2">
    <source>
        <dbReference type="EMBL" id="GGL73362.1"/>
    </source>
</evidence>
<dbReference type="Proteomes" id="UP000607197">
    <property type="component" value="Unassembled WGS sequence"/>
</dbReference>
<evidence type="ECO:0000256" key="1">
    <source>
        <dbReference type="SAM" id="MobiDB-lite"/>
    </source>
</evidence>
<feature type="compositionally biased region" description="Low complexity" evidence="1">
    <location>
        <begin position="7"/>
        <end position="17"/>
    </location>
</feature>
<comment type="caution">
    <text evidence="2">The sequence shown here is derived from an EMBL/GenBank/DDBJ whole genome shotgun (WGS) entry which is preliminary data.</text>
</comment>
<sequence length="504" mass="56566">MSKGQSPTTTNGTPPTGHDWGERTKQSHGDVERAPGHWETDAHEIRQKYGISKFEFDPTEDYQVYPDVIIHETKPEITDSPRATNSLIEGPKGSGKTTMALDWAHHQMEVNNERVLWRGDARRSGWLPYRHWTTVYLPGSVEYEAAWMLEGEEGDSQVLEPVDDLDDVARDVVRYEDVDDLLAKLSTAPKGSFNVIYPDPAFSGCEDITRESEVFDHQVPFVPKWETEVGESSTPTTHWWFAFLVARIERGPFTYQSLFFDELADWMPENASNHGDNAQTATKIRALRSVLGESRRRYLSIYAFCQEEVDLAAEARRRFDWRIAMPGRPNPCKANNDSRVGFRDIPMEYDTMGKRDPGTGLVYNETEFNWFTWDDVDDPALEAPEGEGGRWMKIAPTSPAAAGVDAVDAVEYDSGLFSLERRGGSAYLVVSDPGKGYLDVETGMVGEELDSPRGEWSLEVRHDEDGRGWTVMLVDPDSGQRRPVAKLDFDSSTTSGSSSVEGAA</sequence>
<evidence type="ECO:0000313" key="3">
    <source>
        <dbReference type="Proteomes" id="UP000607197"/>
    </source>
</evidence>
<dbReference type="RefSeq" id="WP_188981048.1">
    <property type="nucleotide sequence ID" value="NZ_BMPG01000010.1"/>
</dbReference>
<gene>
    <name evidence="2" type="ORF">GCM10009039_34370</name>
</gene>
<reference evidence="2" key="2">
    <citation type="submission" date="2020-09" db="EMBL/GenBank/DDBJ databases">
        <authorList>
            <person name="Sun Q."/>
            <person name="Ohkuma M."/>
        </authorList>
    </citation>
    <scope>NUCLEOTIDE SEQUENCE</scope>
    <source>
        <strain evidence="2">JCM 19596</strain>
    </source>
</reference>
<name>A0A830FNP1_9EURY</name>